<feature type="domain" description="PRC-barrel" evidence="3">
    <location>
        <begin position="81"/>
        <end position="156"/>
    </location>
</feature>
<evidence type="ECO:0000259" key="3">
    <source>
        <dbReference type="Pfam" id="PF05239"/>
    </source>
</evidence>
<feature type="region of interest" description="Disordered" evidence="1">
    <location>
        <begin position="28"/>
        <end position="72"/>
    </location>
</feature>
<dbReference type="PANTHER" id="PTHR36505">
    <property type="entry name" value="BLR1072 PROTEIN"/>
    <property type="match status" value="1"/>
</dbReference>
<dbReference type="STRING" id="375760.SAMN04488073_0304"/>
<dbReference type="SUPFAM" id="SSF50346">
    <property type="entry name" value="PRC-barrel domain"/>
    <property type="match status" value="1"/>
</dbReference>
<feature type="compositionally biased region" description="Low complexity" evidence="1">
    <location>
        <begin position="28"/>
        <end position="39"/>
    </location>
</feature>
<dbReference type="Proteomes" id="UP000199290">
    <property type="component" value="Unassembled WGS sequence"/>
</dbReference>
<evidence type="ECO:0000313" key="5">
    <source>
        <dbReference type="Proteomes" id="UP000199290"/>
    </source>
</evidence>
<dbReference type="RefSeq" id="WP_091985209.1">
    <property type="nucleotide sequence ID" value="NZ_FOYV01000001.1"/>
</dbReference>
<dbReference type="AlphaFoldDB" id="A0A1I6GAE0"/>
<protein>
    <submittedName>
        <fullName evidence="4">Sporulation protein YlmC, PRC-barrel domain family</fullName>
    </submittedName>
</protein>
<dbReference type="Gene3D" id="2.30.30.240">
    <property type="entry name" value="PRC-barrel domain"/>
    <property type="match status" value="1"/>
</dbReference>
<dbReference type="PANTHER" id="PTHR36505:SF1">
    <property type="entry name" value="BLR1072 PROTEIN"/>
    <property type="match status" value="1"/>
</dbReference>
<sequence>MKKLHALAFYAMVAPALTLGSGALLAQESSSSSASGESQATERDYESGKSSDTKLQFGQKEPGHSGMKGENYMSAVPAQGMQATDLIGADVKTTGGDEVGAISDLIIDQDGRVVAIVVGVGGFLGMGEKNVAISWERVTKSGTADDRELRINQTREELKSAPEYKVQN</sequence>
<dbReference type="OrthoDB" id="6366681at2"/>
<feature type="region of interest" description="Disordered" evidence="1">
    <location>
        <begin position="146"/>
        <end position="168"/>
    </location>
</feature>
<gene>
    <name evidence="4" type="ORF">SAMN04488073_0304</name>
</gene>
<evidence type="ECO:0000256" key="2">
    <source>
        <dbReference type="SAM" id="SignalP"/>
    </source>
</evidence>
<name>A0A1I6GAE0_9GAMM</name>
<feature type="compositionally biased region" description="Basic and acidic residues" evidence="1">
    <location>
        <begin position="40"/>
        <end position="52"/>
    </location>
</feature>
<keyword evidence="5" id="KW-1185">Reference proteome</keyword>
<evidence type="ECO:0000313" key="4">
    <source>
        <dbReference type="EMBL" id="SFR39047.1"/>
    </source>
</evidence>
<dbReference type="EMBL" id="FOYV01000001">
    <property type="protein sequence ID" value="SFR39047.1"/>
    <property type="molecule type" value="Genomic_DNA"/>
</dbReference>
<keyword evidence="2" id="KW-0732">Signal</keyword>
<dbReference type="InterPro" id="IPR011033">
    <property type="entry name" value="PRC_barrel-like_sf"/>
</dbReference>
<evidence type="ECO:0000256" key="1">
    <source>
        <dbReference type="SAM" id="MobiDB-lite"/>
    </source>
</evidence>
<feature type="chain" id="PRO_5011544548" evidence="2">
    <location>
        <begin position="27"/>
        <end position="168"/>
    </location>
</feature>
<dbReference type="Pfam" id="PF05239">
    <property type="entry name" value="PRC"/>
    <property type="match status" value="1"/>
</dbReference>
<dbReference type="InterPro" id="IPR027275">
    <property type="entry name" value="PRC-brl_dom"/>
</dbReference>
<accession>A0A1I6GAE0</accession>
<feature type="signal peptide" evidence="2">
    <location>
        <begin position="1"/>
        <end position="26"/>
    </location>
</feature>
<reference evidence="5" key="1">
    <citation type="submission" date="2016-10" db="EMBL/GenBank/DDBJ databases">
        <authorList>
            <person name="Varghese N."/>
            <person name="Submissions S."/>
        </authorList>
    </citation>
    <scope>NUCLEOTIDE SEQUENCE [LARGE SCALE GENOMIC DNA]</scope>
    <source>
        <strain evidence="5">CGMCC 1.6294</strain>
    </source>
</reference>
<proteinExistence type="predicted"/>
<organism evidence="4 5">
    <name type="scientific">Marinobacter gudaonensis</name>
    <dbReference type="NCBI Taxonomy" id="375760"/>
    <lineage>
        <taxon>Bacteria</taxon>
        <taxon>Pseudomonadati</taxon>
        <taxon>Pseudomonadota</taxon>
        <taxon>Gammaproteobacteria</taxon>
        <taxon>Pseudomonadales</taxon>
        <taxon>Marinobacteraceae</taxon>
        <taxon>Marinobacter</taxon>
    </lineage>
</organism>
<feature type="compositionally biased region" description="Basic and acidic residues" evidence="1">
    <location>
        <begin position="146"/>
        <end position="162"/>
    </location>
</feature>